<proteinExistence type="inferred from homology"/>
<feature type="domain" description="Ribulose bisphosphate carboxylase small subunit" evidence="5">
    <location>
        <begin position="9"/>
        <end position="106"/>
    </location>
</feature>
<dbReference type="AlphaFoldDB" id="A0A2W4WDH4"/>
<dbReference type="SUPFAM" id="SSF55239">
    <property type="entry name" value="RuBisCO, small subunit"/>
    <property type="match status" value="1"/>
</dbReference>
<dbReference type="Gene3D" id="3.30.190.10">
    <property type="entry name" value="Ribulose bisphosphate carboxylase, small subunit"/>
    <property type="match status" value="1"/>
</dbReference>
<accession>A0A2W4WDH4</accession>
<dbReference type="Proteomes" id="UP000249354">
    <property type="component" value="Unassembled WGS sequence"/>
</dbReference>
<evidence type="ECO:0000313" key="6">
    <source>
        <dbReference type="EMBL" id="PZO17258.1"/>
    </source>
</evidence>
<dbReference type="Pfam" id="PF00101">
    <property type="entry name" value="RuBisCO_small"/>
    <property type="match status" value="1"/>
</dbReference>
<comment type="function">
    <text evidence="4">RuBisCO catalyzes two reactions: the carboxylation of D-ribulose 1,5-bisphosphate, the primary event in carbon dioxide fixation, as well as the oxidative fragmentation of the pentose substrate in the photorespiration process. Both reactions occur simultaneously and in competition at the same active site. Although the small subunit is not catalytic it is essential for maximal activity.</text>
</comment>
<evidence type="ECO:0000256" key="3">
    <source>
        <dbReference type="ARBA" id="ARBA00024322"/>
    </source>
</evidence>
<dbReference type="GO" id="GO:0016984">
    <property type="term" value="F:ribulose-bisphosphate carboxylase activity"/>
    <property type="evidence" value="ECO:0007669"/>
    <property type="project" value="UniProtKB-UniRule"/>
</dbReference>
<dbReference type="InterPro" id="IPR024681">
    <property type="entry name" value="RuBisCO_ssu"/>
</dbReference>
<keyword evidence="4" id="KW-0602">Photosynthesis</keyword>
<dbReference type="PANTHER" id="PTHR31262">
    <property type="entry name" value="RIBULOSE BISPHOSPHATE CARBOXYLASE SMALL CHAIN 1, CHLOROPLASTIC"/>
    <property type="match status" value="1"/>
</dbReference>
<evidence type="ECO:0000256" key="2">
    <source>
        <dbReference type="ARBA" id="ARBA00023300"/>
    </source>
</evidence>
<evidence type="ECO:0000256" key="4">
    <source>
        <dbReference type="HAMAP-Rule" id="MF_00859"/>
    </source>
</evidence>
<dbReference type="CDD" id="cd03527">
    <property type="entry name" value="RuBisCO_small"/>
    <property type="match status" value="1"/>
</dbReference>
<reference evidence="7" key="1">
    <citation type="submission" date="2018-04" db="EMBL/GenBank/DDBJ databases">
        <authorList>
            <person name="Cornet L."/>
        </authorList>
    </citation>
    <scope>NUCLEOTIDE SEQUENCE [LARGE SCALE GENOMIC DNA]</scope>
</reference>
<comment type="caution">
    <text evidence="6">The sequence shown here is derived from an EMBL/GenBank/DDBJ whole genome shotgun (WGS) entry which is preliminary data.</text>
</comment>
<evidence type="ECO:0000256" key="1">
    <source>
        <dbReference type="ARBA" id="ARBA00022567"/>
    </source>
</evidence>
<keyword evidence="1 4" id="KW-0113">Calvin cycle</keyword>
<dbReference type="GO" id="GO:0019253">
    <property type="term" value="P:reductive pentose-phosphate cycle"/>
    <property type="evidence" value="ECO:0007669"/>
    <property type="project" value="UniProtKB-UniRule"/>
</dbReference>
<reference evidence="6 7" key="2">
    <citation type="submission" date="2018-06" db="EMBL/GenBank/DDBJ databases">
        <title>Metagenomic assembly of (sub)arctic Cyanobacteria and their associated microbiome from non-axenic cultures.</title>
        <authorList>
            <person name="Baurain D."/>
        </authorList>
    </citation>
    <scope>NUCLEOTIDE SEQUENCE [LARGE SCALE GENOMIC DNA]</scope>
    <source>
        <strain evidence="6">ULC129bin1</strain>
    </source>
</reference>
<organism evidence="6 7">
    <name type="scientific">Leptolyngbya foveolarum</name>
    <dbReference type="NCBI Taxonomy" id="47253"/>
    <lineage>
        <taxon>Bacteria</taxon>
        <taxon>Bacillati</taxon>
        <taxon>Cyanobacteriota</taxon>
        <taxon>Cyanophyceae</taxon>
        <taxon>Leptolyngbyales</taxon>
        <taxon>Leptolyngbyaceae</taxon>
        <taxon>Leptolyngbya group</taxon>
        <taxon>Leptolyngbya</taxon>
    </lineage>
</organism>
<keyword evidence="4" id="KW-0601">Photorespiration</keyword>
<comment type="miscellaneous">
    <text evidence="4">The basic functional RuBisCO is composed of a large chain homodimer in a 'head-to-tail' conformation. In form I RuBisCO this homodimer is arranged in a barrel-like tetramer with the small subunits forming a tetrameric 'cap' on each end of the 'barrel'.</text>
</comment>
<sequence>MKTLPKERRYETLSYLPPLTDQQIEKQLNYCLQMGYIPAVEFNENSDPKEYYWTMWKLPLFGASSTRAVLDEIQACRSEYGNCFIRVVGFDNVKQCQAVSFIVHKPGSNNNSNSGSSFRY</sequence>
<evidence type="ECO:0000313" key="7">
    <source>
        <dbReference type="Proteomes" id="UP000249354"/>
    </source>
</evidence>
<comment type="subcellular location">
    <subcellularLocation>
        <location evidence="3">Bacterial microcompartment</location>
    </subcellularLocation>
    <subcellularLocation>
        <location evidence="4">Carboxysome</location>
    </subcellularLocation>
</comment>
<dbReference type="HAMAP" id="MF_00859">
    <property type="entry name" value="RuBisCO_S_bact"/>
    <property type="match status" value="1"/>
</dbReference>
<comment type="similarity">
    <text evidence="4">Belongs to the RuBisCO small chain family.</text>
</comment>
<protein>
    <recommendedName>
        <fullName evidence="4">Ribulose bisphosphate carboxylase small subunit</fullName>
        <shortName evidence="4">RuBisCO small subunit</shortName>
    </recommendedName>
</protein>
<keyword evidence="4" id="KW-1282">Carboxysome</keyword>
<keyword evidence="2 4" id="KW-0120">Carbon dioxide fixation</keyword>
<dbReference type="EMBL" id="QBMC01000070">
    <property type="protein sequence ID" value="PZO17258.1"/>
    <property type="molecule type" value="Genomic_DNA"/>
</dbReference>
<gene>
    <name evidence="4" type="primary">cbbS</name>
    <name evidence="4" type="synonym">rbcS</name>
    <name evidence="6" type="ORF">DCF25_11420</name>
</gene>
<name>A0A2W4WDH4_9CYAN</name>
<dbReference type="InterPro" id="IPR036385">
    <property type="entry name" value="RuBisCO_ssu_sf"/>
</dbReference>
<dbReference type="GO" id="GO:0031470">
    <property type="term" value="C:carboxysome"/>
    <property type="evidence" value="ECO:0007669"/>
    <property type="project" value="UniProtKB-SubCell"/>
</dbReference>
<dbReference type="InterPro" id="IPR000894">
    <property type="entry name" value="RuBisCO_ssu_dom"/>
</dbReference>
<evidence type="ECO:0000259" key="5">
    <source>
        <dbReference type="SMART" id="SM00961"/>
    </source>
</evidence>
<comment type="subunit">
    <text evidence="4">Heterohexadecamer of 8 large and 8 small subunits.</text>
</comment>
<dbReference type="GO" id="GO:0009853">
    <property type="term" value="P:photorespiration"/>
    <property type="evidence" value="ECO:0007669"/>
    <property type="project" value="UniProtKB-KW"/>
</dbReference>
<keyword evidence="4" id="KW-1283">Bacterial microcompartment</keyword>
<dbReference type="SMART" id="SM00961">
    <property type="entry name" value="RuBisCO_small"/>
    <property type="match status" value="1"/>
</dbReference>